<dbReference type="KEGG" id="gom:D7316_04164"/>
<gene>
    <name evidence="2" type="ORF">D7316_04164</name>
</gene>
<dbReference type="AlphaFoldDB" id="A0A3G8JRJ5"/>
<dbReference type="OrthoDB" id="4751481at2"/>
<proteinExistence type="predicted"/>
<evidence type="ECO:0000259" key="1">
    <source>
        <dbReference type="PROSITE" id="PS51549"/>
    </source>
</evidence>
<dbReference type="Pfam" id="PF10517">
    <property type="entry name" value="DM13"/>
    <property type="match status" value="1"/>
</dbReference>
<organism evidence="2 3">
    <name type="scientific">Gordonia insulae</name>
    <dbReference type="NCBI Taxonomy" id="2420509"/>
    <lineage>
        <taxon>Bacteria</taxon>
        <taxon>Bacillati</taxon>
        <taxon>Actinomycetota</taxon>
        <taxon>Actinomycetes</taxon>
        <taxon>Mycobacteriales</taxon>
        <taxon>Gordoniaceae</taxon>
        <taxon>Gordonia</taxon>
    </lineage>
</organism>
<keyword evidence="3" id="KW-1185">Reference proteome</keyword>
<reference evidence="2 3" key="1">
    <citation type="submission" date="2018-11" db="EMBL/GenBank/DDBJ databases">
        <title>Gordonia insulae sp. nov., isolated from an island soil.</title>
        <authorList>
            <person name="Kim Y.S."/>
            <person name="Kim S.B."/>
        </authorList>
    </citation>
    <scope>NUCLEOTIDE SEQUENCE [LARGE SCALE GENOMIC DNA]</scope>
    <source>
        <strain evidence="2 3">MMS17-SY073</strain>
    </source>
</reference>
<protein>
    <recommendedName>
        <fullName evidence="1">DM13 domain-containing protein</fullName>
    </recommendedName>
</protein>
<evidence type="ECO:0000313" key="2">
    <source>
        <dbReference type="EMBL" id="AZG47553.1"/>
    </source>
</evidence>
<dbReference type="RefSeq" id="WP_124709893.1">
    <property type="nucleotide sequence ID" value="NZ_CP033972.1"/>
</dbReference>
<dbReference type="EMBL" id="CP033972">
    <property type="protein sequence ID" value="AZG47553.1"/>
    <property type="molecule type" value="Genomic_DNA"/>
</dbReference>
<dbReference type="PROSITE" id="PS51549">
    <property type="entry name" value="DM13"/>
    <property type="match status" value="1"/>
</dbReference>
<dbReference type="Proteomes" id="UP000271469">
    <property type="component" value="Chromosome"/>
</dbReference>
<evidence type="ECO:0000313" key="3">
    <source>
        <dbReference type="Proteomes" id="UP000271469"/>
    </source>
</evidence>
<name>A0A3G8JRJ5_9ACTN</name>
<dbReference type="PROSITE" id="PS51257">
    <property type="entry name" value="PROKAR_LIPOPROTEIN"/>
    <property type="match status" value="1"/>
</dbReference>
<feature type="domain" description="DM13" evidence="1">
    <location>
        <begin position="63"/>
        <end position="158"/>
    </location>
</feature>
<dbReference type="InterPro" id="IPR019545">
    <property type="entry name" value="DM13_domain"/>
</dbReference>
<accession>A0A3G8JRJ5</accession>
<sequence length="159" mass="16079">MRKSAITGAVGATLIAAAVSLTGCSSDADQPAAATSSAAMMSPQSMMSSPEMMSPQAQMSRTGQFGGLNGKAVSGMAMVSDDEIVLSGFSSDEGPDLHVYLTNGTDQTAVGAGKEIGTVAYDKDSQTFMLEGVDASSYTTVVINCDKAKAVFGAAPLMS</sequence>